<dbReference type="RefSeq" id="WP_010978125.1">
    <property type="nucleotide sequence ID" value="NZ_BAABQO010000002.1"/>
</dbReference>
<evidence type="ECO:0000313" key="2">
    <source>
        <dbReference type="EMBL" id="HII74302.1"/>
    </source>
</evidence>
<dbReference type="InterPro" id="IPR001509">
    <property type="entry name" value="Epimerase_deHydtase"/>
</dbReference>
<sequence>MVYVITGGAGYIGGHLTDYLVERGEDVVVIDDFSYGKYMNNKAIYKKIDLRSNADIEIPKDSILFHLAANPDVRTSMIHVQEHFERDVKVTLNILEIARKYDVKKFIFASSSTVYGEAKVIPTPEDSELKPISNYGLFKLLGEEMVEYYSRVYSIRAVSVRLANVTGGRISHGVIYDFVNKLLKDSNKLEILGNGKQKKSYIYITDTIEGLILLAEENTGSYSVYNLGNEDWITVDEIAKIVEEEMGVSPKHIYVDSGEGRGWVGDVRFMLLDIKKIKEIGWKPKYTSRDAVRLAVRDLLNELHKN</sequence>
<feature type="domain" description="NAD-dependent epimerase/dehydratase" evidence="1">
    <location>
        <begin position="4"/>
        <end position="228"/>
    </location>
</feature>
<dbReference type="Gene3D" id="3.40.50.720">
    <property type="entry name" value="NAD(P)-binding Rossmann-like Domain"/>
    <property type="match status" value="1"/>
</dbReference>
<comment type="caution">
    <text evidence="2">The sequence shown here is derived from an EMBL/GenBank/DDBJ whole genome shotgun (WGS) entry which is preliminary data.</text>
</comment>
<name>A0A832WRL2_9CREN</name>
<dbReference type="GeneID" id="1458070"/>
<dbReference type="Gene3D" id="3.90.25.10">
    <property type="entry name" value="UDP-galactose 4-epimerase, domain 1"/>
    <property type="match status" value="2"/>
</dbReference>
<dbReference type="Proteomes" id="UP000646844">
    <property type="component" value="Unassembled WGS sequence"/>
</dbReference>
<proteinExistence type="predicted"/>
<accession>A0A832WRL2</accession>
<dbReference type="AlphaFoldDB" id="A0A832WRL2"/>
<organism evidence="2 3">
    <name type="scientific">Sulfurisphaera tokodaii</name>
    <dbReference type="NCBI Taxonomy" id="111955"/>
    <lineage>
        <taxon>Archaea</taxon>
        <taxon>Thermoproteota</taxon>
        <taxon>Thermoprotei</taxon>
        <taxon>Sulfolobales</taxon>
        <taxon>Sulfolobaceae</taxon>
        <taxon>Sulfurisphaera</taxon>
    </lineage>
</organism>
<dbReference type="PANTHER" id="PTHR43245">
    <property type="entry name" value="BIFUNCTIONAL POLYMYXIN RESISTANCE PROTEIN ARNA"/>
    <property type="match status" value="1"/>
</dbReference>
<dbReference type="InterPro" id="IPR050177">
    <property type="entry name" value="Lipid_A_modif_metabolic_enz"/>
</dbReference>
<reference evidence="2" key="1">
    <citation type="journal article" date="2020" name="bioRxiv">
        <title>A rank-normalized archaeal taxonomy based on genome phylogeny resolves widespread incomplete and uneven classifications.</title>
        <authorList>
            <person name="Rinke C."/>
            <person name="Chuvochina M."/>
            <person name="Mussig A.J."/>
            <person name="Chaumeil P.-A."/>
            <person name="Waite D.W."/>
            <person name="Whitman W.B."/>
            <person name="Parks D.H."/>
            <person name="Hugenholtz P."/>
        </authorList>
    </citation>
    <scope>NUCLEOTIDE SEQUENCE</scope>
    <source>
        <strain evidence="2">UBA8838</strain>
    </source>
</reference>
<evidence type="ECO:0000259" key="1">
    <source>
        <dbReference type="Pfam" id="PF01370"/>
    </source>
</evidence>
<dbReference type="EMBL" id="DUJO01000037">
    <property type="protein sequence ID" value="HII74302.1"/>
    <property type="molecule type" value="Genomic_DNA"/>
</dbReference>
<dbReference type="PANTHER" id="PTHR43245:SF13">
    <property type="entry name" value="UDP-D-APIOSE_UDP-D-XYLOSE SYNTHASE 2"/>
    <property type="match status" value="1"/>
</dbReference>
<protein>
    <submittedName>
        <fullName evidence="2">NAD-dependent epimerase/dehydratase family protein</fullName>
    </submittedName>
</protein>
<evidence type="ECO:0000313" key="3">
    <source>
        <dbReference type="Proteomes" id="UP000646844"/>
    </source>
</evidence>
<dbReference type="OMA" id="GPRMPRD"/>
<dbReference type="SUPFAM" id="SSF51735">
    <property type="entry name" value="NAD(P)-binding Rossmann-fold domains"/>
    <property type="match status" value="1"/>
</dbReference>
<gene>
    <name evidence="2" type="ORF">HA332_08010</name>
</gene>
<dbReference type="Pfam" id="PF01370">
    <property type="entry name" value="Epimerase"/>
    <property type="match status" value="1"/>
</dbReference>
<dbReference type="InterPro" id="IPR036291">
    <property type="entry name" value="NAD(P)-bd_dom_sf"/>
</dbReference>